<evidence type="ECO:0000313" key="2">
    <source>
        <dbReference type="Proteomes" id="UP000750502"/>
    </source>
</evidence>
<dbReference type="OrthoDB" id="4972001at2759"/>
<comment type="caution">
    <text evidence="1">The sequence shown here is derived from an EMBL/GenBank/DDBJ whole genome shotgun (WGS) entry which is preliminary data.</text>
</comment>
<dbReference type="EMBL" id="JADFTT010000594">
    <property type="protein sequence ID" value="KAG5759953.1"/>
    <property type="molecule type" value="Genomic_DNA"/>
</dbReference>
<keyword evidence="2" id="KW-1185">Reference proteome</keyword>
<accession>A0A9P7HHZ8</accession>
<sequence>MCIVTSTPRTCANCEAEDIALTSEAKCEAALEGKACTGKKEIVLKETWLCPACHANTARGSCYVEPHDYQPKVRQEVTKKETSSFADKVKKVFGKK</sequence>
<gene>
    <name evidence="1" type="ORF">H9Q72_011939</name>
</gene>
<dbReference type="AlphaFoldDB" id="A0A9P7HHZ8"/>
<protein>
    <submittedName>
        <fullName evidence="1">Uncharacterized protein</fullName>
    </submittedName>
</protein>
<proteinExistence type="predicted"/>
<name>A0A9P7HHZ8_9HYPO</name>
<reference evidence="1" key="2">
    <citation type="submission" date="2020-10" db="EMBL/GenBank/DDBJ databases">
        <authorList>
            <person name="Peck L.D."/>
            <person name="Nowell R.W."/>
            <person name="Flood J."/>
            <person name="Ryan M.J."/>
            <person name="Barraclough T.G."/>
        </authorList>
    </citation>
    <scope>NUCLEOTIDE SEQUENCE</scope>
    <source>
        <strain evidence="1">IMI 127659i</strain>
    </source>
</reference>
<reference evidence="1" key="1">
    <citation type="journal article" date="2020" name="bioRxiv">
        <title>Historical genomics reveals the evolutionary mechanisms behind multiple outbreaks of the host-specific coffee wilt pathogen Fusarium xylarioides.</title>
        <authorList>
            <person name="Peck D."/>
            <person name="Nowell R.W."/>
            <person name="Flood J."/>
            <person name="Ryan M.J."/>
            <person name="Barraclough T.G."/>
        </authorList>
    </citation>
    <scope>NUCLEOTIDE SEQUENCE</scope>
    <source>
        <strain evidence="1">IMI 127659i</strain>
    </source>
</reference>
<organism evidence="1 2">
    <name type="scientific">Fusarium xylarioides</name>
    <dbReference type="NCBI Taxonomy" id="221167"/>
    <lineage>
        <taxon>Eukaryota</taxon>
        <taxon>Fungi</taxon>
        <taxon>Dikarya</taxon>
        <taxon>Ascomycota</taxon>
        <taxon>Pezizomycotina</taxon>
        <taxon>Sordariomycetes</taxon>
        <taxon>Hypocreomycetidae</taxon>
        <taxon>Hypocreales</taxon>
        <taxon>Nectriaceae</taxon>
        <taxon>Fusarium</taxon>
        <taxon>Fusarium fujikuroi species complex</taxon>
    </lineage>
</organism>
<dbReference type="Proteomes" id="UP000750502">
    <property type="component" value="Unassembled WGS sequence"/>
</dbReference>
<evidence type="ECO:0000313" key="1">
    <source>
        <dbReference type="EMBL" id="KAG5759953.1"/>
    </source>
</evidence>